<feature type="domain" description="Alcohol dehydrogenase-like C-terminal" evidence="2">
    <location>
        <begin position="171"/>
        <end position="214"/>
    </location>
</feature>
<reference evidence="4" key="1">
    <citation type="journal article" date="2014" name="Front. Microbiol.">
        <title>High frequency of phylogenetically diverse reductive dehalogenase-homologous genes in deep subseafloor sedimentary metagenomes.</title>
        <authorList>
            <person name="Kawai M."/>
            <person name="Futagami T."/>
            <person name="Toyoda A."/>
            <person name="Takaki Y."/>
            <person name="Nishi S."/>
            <person name="Hori S."/>
            <person name="Arai W."/>
            <person name="Tsubouchi T."/>
            <person name="Morono Y."/>
            <person name="Uchiyama I."/>
            <person name="Ito T."/>
            <person name="Fujiyama A."/>
            <person name="Inagaki F."/>
            <person name="Takami H."/>
        </authorList>
    </citation>
    <scope>NUCLEOTIDE SEQUENCE</scope>
    <source>
        <strain evidence="4">Expedition CK06-06</strain>
    </source>
</reference>
<evidence type="ECO:0000259" key="2">
    <source>
        <dbReference type="Pfam" id="PF00107"/>
    </source>
</evidence>
<evidence type="ECO:0000256" key="1">
    <source>
        <dbReference type="ARBA" id="ARBA00023002"/>
    </source>
</evidence>
<comment type="caution">
    <text evidence="4">The sequence shown here is derived from an EMBL/GenBank/DDBJ whole genome shotgun (WGS) entry which is preliminary data.</text>
</comment>
<proteinExistence type="predicted"/>
<dbReference type="InterPro" id="IPR050129">
    <property type="entry name" value="Zn_alcohol_dh"/>
</dbReference>
<dbReference type="Gene3D" id="3.40.50.720">
    <property type="entry name" value="NAD(P)-binding Rossmann-like Domain"/>
    <property type="match status" value="1"/>
</dbReference>
<dbReference type="EMBL" id="BARS01052494">
    <property type="protein sequence ID" value="GAG53453.1"/>
    <property type="molecule type" value="Genomic_DNA"/>
</dbReference>
<dbReference type="InterPro" id="IPR013149">
    <property type="entry name" value="ADH-like_C"/>
</dbReference>
<dbReference type="InterPro" id="IPR011032">
    <property type="entry name" value="GroES-like_sf"/>
</dbReference>
<feature type="non-terminal residue" evidence="4">
    <location>
        <position position="216"/>
    </location>
</feature>
<dbReference type="PANTHER" id="PTHR43401:SF2">
    <property type="entry name" value="L-THREONINE 3-DEHYDROGENASE"/>
    <property type="match status" value="1"/>
</dbReference>
<protein>
    <submittedName>
        <fullName evidence="4">Uncharacterized protein</fullName>
    </submittedName>
</protein>
<evidence type="ECO:0000259" key="3">
    <source>
        <dbReference type="Pfam" id="PF08240"/>
    </source>
</evidence>
<dbReference type="InterPro" id="IPR013154">
    <property type="entry name" value="ADH-like_N"/>
</dbReference>
<dbReference type="SUPFAM" id="SSF51735">
    <property type="entry name" value="NAD(P)-binding Rossmann-fold domains"/>
    <property type="match status" value="1"/>
</dbReference>
<organism evidence="4">
    <name type="scientific">marine sediment metagenome</name>
    <dbReference type="NCBI Taxonomy" id="412755"/>
    <lineage>
        <taxon>unclassified sequences</taxon>
        <taxon>metagenomes</taxon>
        <taxon>ecological metagenomes</taxon>
    </lineage>
</organism>
<dbReference type="InterPro" id="IPR036291">
    <property type="entry name" value="NAD(P)-bd_dom_sf"/>
</dbReference>
<dbReference type="AlphaFoldDB" id="X0YZ26"/>
<dbReference type="SUPFAM" id="SSF50129">
    <property type="entry name" value="GroES-like"/>
    <property type="match status" value="1"/>
</dbReference>
<dbReference type="Pfam" id="PF08240">
    <property type="entry name" value="ADH_N"/>
    <property type="match status" value="1"/>
</dbReference>
<feature type="domain" description="Alcohol dehydrogenase-like N-terminal" evidence="3">
    <location>
        <begin position="24"/>
        <end position="133"/>
    </location>
</feature>
<evidence type="ECO:0000313" key="4">
    <source>
        <dbReference type="EMBL" id="GAG53453.1"/>
    </source>
</evidence>
<dbReference type="PANTHER" id="PTHR43401">
    <property type="entry name" value="L-THREONINE 3-DEHYDROGENASE"/>
    <property type="match status" value="1"/>
</dbReference>
<dbReference type="Gene3D" id="3.90.180.10">
    <property type="entry name" value="Medium-chain alcohol dehydrogenases, catalytic domain"/>
    <property type="match status" value="1"/>
</dbReference>
<keyword evidence="1" id="KW-0560">Oxidoreductase</keyword>
<name>X0YZ26_9ZZZZ</name>
<dbReference type="GO" id="GO:0016491">
    <property type="term" value="F:oxidoreductase activity"/>
    <property type="evidence" value="ECO:0007669"/>
    <property type="project" value="UniProtKB-KW"/>
</dbReference>
<sequence length="216" mass="23350">MLQAVMVEAGKIEFGQVEKPKPEDHEVLIKIKRIGICGSDIHVFHGLHPYTNYPVVQGHEVSGKIAETGTLTRRFSIGDRVTFMPQVTCGKCYPCQHGMYHICNSLKVMGFQTGGAAQEYFAVPENMVLKLPDTLSLEEGAMIEPVSVAVHALGRGGDVSGKKILVLGAGPIGNLVGQVAKGVGANVVMITDLSDFRLDMVRQCGIDFTINPEKED</sequence>
<gene>
    <name evidence="4" type="ORF">S01H1_78036</name>
</gene>
<accession>X0YZ26</accession>
<dbReference type="Pfam" id="PF00107">
    <property type="entry name" value="ADH_zinc_N"/>
    <property type="match status" value="1"/>
</dbReference>